<comment type="caution">
    <text evidence="3">The sequence shown here is derived from an EMBL/GenBank/DDBJ whole genome shotgun (WGS) entry which is preliminary data.</text>
</comment>
<proteinExistence type="predicted"/>
<dbReference type="SUPFAM" id="SSF51905">
    <property type="entry name" value="FAD/NAD(P)-binding domain"/>
    <property type="match status" value="1"/>
</dbReference>
<dbReference type="Gene3D" id="3.50.50.60">
    <property type="entry name" value="FAD/NAD(P)-binding domain"/>
    <property type="match status" value="2"/>
</dbReference>
<reference evidence="3 4" key="1">
    <citation type="journal article" date="2024" name="Science">
        <title>Giant polyketide synthase enzymes in the biosynthesis of giant marine polyether toxins.</title>
        <authorList>
            <person name="Fallon T.R."/>
            <person name="Shende V.V."/>
            <person name="Wierzbicki I.H."/>
            <person name="Pendleton A.L."/>
            <person name="Watervoot N.F."/>
            <person name="Auber R.P."/>
            <person name="Gonzalez D.J."/>
            <person name="Wisecaver J.H."/>
            <person name="Moore B.S."/>
        </authorList>
    </citation>
    <scope>NUCLEOTIDE SEQUENCE [LARGE SCALE GENOMIC DNA]</scope>
    <source>
        <strain evidence="3 4">12B1</strain>
    </source>
</reference>
<dbReference type="InterPro" id="IPR036188">
    <property type="entry name" value="FAD/NAD-bd_sf"/>
</dbReference>
<feature type="domain" description="FAD dependent oxidoreductase" evidence="2">
    <location>
        <begin position="3"/>
        <end position="453"/>
    </location>
</feature>
<dbReference type="InterPro" id="IPR006076">
    <property type="entry name" value="FAD-dep_OxRdtase"/>
</dbReference>
<dbReference type="Proteomes" id="UP001515480">
    <property type="component" value="Unassembled WGS sequence"/>
</dbReference>
<sequence>MRHVAVVGGGFVGLSSALHLLRRGHRVTVIEAARVGGPQQASYGNAGCIANYAVFPVNDPSLPFRLPAMISRPHSSPFAFARSFLHLAQWATRPATLRWLALFLAHCTPAAVERSSRGLAALLAYADAGWATPLHALSAEERGWAIHGERAAPAASRLPRGCLYLFGSQEAAGADAEARRALGVACEAIAPSRVLELEPALAESRATIAAAVHFKEAWHLASPSALAGALAASVRRSAHGALVDGTRVTSIRRAGGCVALEVQPAGAAGEGARATIEFDEVVVAGGAWSAPLASTAGDHLALDTERGYHVTFHQPGGHATTPLLSRPVGCATLGFYMTPMARMLGAREGEEQPQRVLRVAGTVELGGTEAPSSPARLDLLERSAVELLPTLGRGEAGGWQRDASGDWLGFRPTTPDALPLLGRSAQIPQVIYAVGHQHLGLTLAGITGQLVADIVDGGQPSIDIAPFRPDRF</sequence>
<protein>
    <recommendedName>
        <fullName evidence="2">FAD dependent oxidoreductase domain-containing protein</fullName>
    </recommendedName>
</protein>
<dbReference type="AlphaFoldDB" id="A0AB34K1G3"/>
<dbReference type="GO" id="GO:0016491">
    <property type="term" value="F:oxidoreductase activity"/>
    <property type="evidence" value="ECO:0007669"/>
    <property type="project" value="UniProtKB-KW"/>
</dbReference>
<dbReference type="Pfam" id="PF01266">
    <property type="entry name" value="DAO"/>
    <property type="match status" value="1"/>
</dbReference>
<accession>A0AB34K1G3</accession>
<evidence type="ECO:0000313" key="3">
    <source>
        <dbReference type="EMBL" id="KAL1527082.1"/>
    </source>
</evidence>
<dbReference type="PANTHER" id="PTHR13847">
    <property type="entry name" value="SARCOSINE DEHYDROGENASE-RELATED"/>
    <property type="match status" value="1"/>
</dbReference>
<keyword evidence="1" id="KW-0560">Oxidoreductase</keyword>
<evidence type="ECO:0000313" key="4">
    <source>
        <dbReference type="Proteomes" id="UP001515480"/>
    </source>
</evidence>
<name>A0AB34K1G3_PRYPA</name>
<keyword evidence="4" id="KW-1185">Reference proteome</keyword>
<evidence type="ECO:0000259" key="2">
    <source>
        <dbReference type="Pfam" id="PF01266"/>
    </source>
</evidence>
<evidence type="ECO:0000256" key="1">
    <source>
        <dbReference type="ARBA" id="ARBA00023002"/>
    </source>
</evidence>
<dbReference type="GO" id="GO:0005737">
    <property type="term" value="C:cytoplasm"/>
    <property type="evidence" value="ECO:0007669"/>
    <property type="project" value="TreeGrafter"/>
</dbReference>
<gene>
    <name evidence="3" type="ORF">AB1Y20_015765</name>
</gene>
<dbReference type="Gene3D" id="3.30.9.10">
    <property type="entry name" value="D-Amino Acid Oxidase, subunit A, domain 2"/>
    <property type="match status" value="1"/>
</dbReference>
<dbReference type="PANTHER" id="PTHR13847:SF289">
    <property type="entry name" value="GLYCINE OXIDASE"/>
    <property type="match status" value="1"/>
</dbReference>
<organism evidence="3 4">
    <name type="scientific">Prymnesium parvum</name>
    <name type="common">Toxic golden alga</name>
    <dbReference type="NCBI Taxonomy" id="97485"/>
    <lineage>
        <taxon>Eukaryota</taxon>
        <taxon>Haptista</taxon>
        <taxon>Haptophyta</taxon>
        <taxon>Prymnesiophyceae</taxon>
        <taxon>Prymnesiales</taxon>
        <taxon>Prymnesiaceae</taxon>
        <taxon>Prymnesium</taxon>
    </lineage>
</organism>
<dbReference type="EMBL" id="JBGBPQ010000003">
    <property type="protein sequence ID" value="KAL1527082.1"/>
    <property type="molecule type" value="Genomic_DNA"/>
</dbReference>